<dbReference type="GO" id="GO:0045596">
    <property type="term" value="P:negative regulation of cell differentiation"/>
    <property type="evidence" value="ECO:0007669"/>
    <property type="project" value="UniProtKB-ARBA"/>
</dbReference>
<evidence type="ECO:0000256" key="12">
    <source>
        <dbReference type="ARBA" id="ARBA00072975"/>
    </source>
</evidence>
<comment type="caution">
    <text evidence="15">The sequence shown here is derived from an EMBL/GenBank/DDBJ whole genome shotgun (WGS) entry which is preliminary data.</text>
</comment>
<comment type="subunit">
    <text evidence="10">Transcription repression requires formation of a complex with a corepressor protein of the Groucho/TLE family.</text>
</comment>
<dbReference type="GO" id="GO:0030154">
    <property type="term" value="P:cell differentiation"/>
    <property type="evidence" value="ECO:0007669"/>
    <property type="project" value="UniProtKB-KW"/>
</dbReference>
<dbReference type="OrthoDB" id="6085656at2759"/>
<protein>
    <recommendedName>
        <fullName evidence="12">Transcription factor HES-5</fullName>
    </recommendedName>
    <alternativeName>
        <fullName evidence="13">Hairy and enhancer of split 5</fullName>
    </alternativeName>
</protein>
<dbReference type="GO" id="GO:0000122">
    <property type="term" value="P:negative regulation of transcription by RNA polymerase II"/>
    <property type="evidence" value="ECO:0007669"/>
    <property type="project" value="UniProtKB-ARBA"/>
</dbReference>
<keyword evidence="3" id="KW-0678">Repressor</keyword>
<dbReference type="SUPFAM" id="SSF47459">
    <property type="entry name" value="HLH, helix-loop-helix DNA-binding domain"/>
    <property type="match status" value="1"/>
</dbReference>
<dbReference type="EMBL" id="JAACNH010000008">
    <property type="protein sequence ID" value="KAG8434217.1"/>
    <property type="molecule type" value="Genomic_DNA"/>
</dbReference>
<keyword evidence="2" id="KW-0217">Developmental protein</keyword>
<evidence type="ECO:0000259" key="14">
    <source>
        <dbReference type="PROSITE" id="PS50888"/>
    </source>
</evidence>
<dbReference type="CDD" id="cd11461">
    <property type="entry name" value="bHLH-O_HES5"/>
    <property type="match status" value="1"/>
</dbReference>
<keyword evidence="4" id="KW-0221">Differentiation</keyword>
<keyword evidence="9" id="KW-0539">Nucleus</keyword>
<evidence type="ECO:0000313" key="15">
    <source>
        <dbReference type="EMBL" id="KAG8434217.1"/>
    </source>
</evidence>
<evidence type="ECO:0000313" key="16">
    <source>
        <dbReference type="Proteomes" id="UP000812440"/>
    </source>
</evidence>
<comment type="subcellular location">
    <subcellularLocation>
        <location evidence="1">Nucleus</location>
    </subcellularLocation>
</comment>
<evidence type="ECO:0000256" key="5">
    <source>
        <dbReference type="ARBA" id="ARBA00022902"/>
    </source>
</evidence>
<keyword evidence="7" id="KW-0238">DNA-binding</keyword>
<dbReference type="GO" id="GO:0048513">
    <property type="term" value="P:animal organ development"/>
    <property type="evidence" value="ECO:0007669"/>
    <property type="project" value="UniProtKB-ARBA"/>
</dbReference>
<name>A0A8T2IRK7_9PIPI</name>
<keyword evidence="8" id="KW-0804">Transcription</keyword>
<dbReference type="GO" id="GO:0005634">
    <property type="term" value="C:nucleus"/>
    <property type="evidence" value="ECO:0007669"/>
    <property type="project" value="UniProtKB-SubCell"/>
</dbReference>
<keyword evidence="5" id="KW-0524">Neurogenesis</keyword>
<keyword evidence="16" id="KW-1185">Reference proteome</keyword>
<evidence type="ECO:0000256" key="13">
    <source>
        <dbReference type="ARBA" id="ARBA00081413"/>
    </source>
</evidence>
<dbReference type="InterPro" id="IPR036638">
    <property type="entry name" value="HLH_DNA-bd_sf"/>
</dbReference>
<dbReference type="InterPro" id="IPR011598">
    <property type="entry name" value="bHLH_dom"/>
</dbReference>
<evidence type="ECO:0000256" key="1">
    <source>
        <dbReference type="ARBA" id="ARBA00004123"/>
    </source>
</evidence>
<evidence type="ECO:0000256" key="3">
    <source>
        <dbReference type="ARBA" id="ARBA00022491"/>
    </source>
</evidence>
<dbReference type="AlphaFoldDB" id="A0A8T2IRK7"/>
<dbReference type="GO" id="GO:0046983">
    <property type="term" value="F:protein dimerization activity"/>
    <property type="evidence" value="ECO:0007669"/>
    <property type="project" value="InterPro"/>
</dbReference>
<dbReference type="Proteomes" id="UP000812440">
    <property type="component" value="Chromosome 7"/>
</dbReference>
<sequence length="155" mass="18098">MFCIRMAPCNRVQDLENKAGRESRKLRKPVIEKMRRDRINSSIEQLRMLLEKEFENHHLPSKPEKADILEMAVNLLRQQIQIATKTVLSGKQVFSSLMDDPVRFSTLNKHTVAEMNLLMNTQERRTTGEHTCQTVAPSFKQPSLGYSTMDLWRPW</sequence>
<dbReference type="GO" id="GO:0003677">
    <property type="term" value="F:DNA binding"/>
    <property type="evidence" value="ECO:0007669"/>
    <property type="project" value="UniProtKB-KW"/>
</dbReference>
<dbReference type="GO" id="GO:0007399">
    <property type="term" value="P:nervous system development"/>
    <property type="evidence" value="ECO:0007669"/>
    <property type="project" value="UniProtKB-KW"/>
</dbReference>
<dbReference type="SMART" id="SM00353">
    <property type="entry name" value="HLH"/>
    <property type="match status" value="1"/>
</dbReference>
<comment type="function">
    <text evidence="11">Transcriptional repressor of genes that require a bHLH protein for their transcription. Plays an important role as neurogenesis negative regulator.</text>
</comment>
<dbReference type="FunFam" id="4.10.280.10:FF:000033">
    <property type="entry name" value="Transcription factor HES-5"/>
    <property type="match status" value="1"/>
</dbReference>
<evidence type="ECO:0000256" key="4">
    <source>
        <dbReference type="ARBA" id="ARBA00022782"/>
    </source>
</evidence>
<dbReference type="GO" id="GO:0097150">
    <property type="term" value="P:neuronal stem cell population maintenance"/>
    <property type="evidence" value="ECO:0007669"/>
    <property type="project" value="UniProtKB-ARBA"/>
</dbReference>
<evidence type="ECO:0000256" key="2">
    <source>
        <dbReference type="ARBA" id="ARBA00022473"/>
    </source>
</evidence>
<proteinExistence type="predicted"/>
<evidence type="ECO:0000256" key="8">
    <source>
        <dbReference type="ARBA" id="ARBA00023163"/>
    </source>
</evidence>
<evidence type="ECO:0000256" key="11">
    <source>
        <dbReference type="ARBA" id="ARBA00060201"/>
    </source>
</evidence>
<reference evidence="15" key="1">
    <citation type="thesis" date="2020" institute="ProQuest LLC" country="789 East Eisenhower Parkway, Ann Arbor, MI, USA">
        <title>Comparative Genomics and Chromosome Evolution.</title>
        <authorList>
            <person name="Mudd A.B."/>
        </authorList>
    </citation>
    <scope>NUCLEOTIDE SEQUENCE</scope>
    <source>
        <strain evidence="15">Female2</strain>
        <tissue evidence="15">Blood</tissue>
    </source>
</reference>
<dbReference type="PANTHER" id="PTHR10985">
    <property type="entry name" value="BASIC HELIX-LOOP-HELIX TRANSCRIPTION FACTOR, HES-RELATED"/>
    <property type="match status" value="1"/>
</dbReference>
<feature type="domain" description="BHLH" evidence="14">
    <location>
        <begin position="23"/>
        <end position="79"/>
    </location>
</feature>
<dbReference type="Gene3D" id="4.10.280.10">
    <property type="entry name" value="Helix-loop-helix DNA-binding domain"/>
    <property type="match status" value="1"/>
</dbReference>
<dbReference type="PROSITE" id="PS50888">
    <property type="entry name" value="BHLH"/>
    <property type="match status" value="1"/>
</dbReference>
<evidence type="ECO:0000256" key="6">
    <source>
        <dbReference type="ARBA" id="ARBA00023015"/>
    </source>
</evidence>
<evidence type="ECO:0000256" key="9">
    <source>
        <dbReference type="ARBA" id="ARBA00023242"/>
    </source>
</evidence>
<evidence type="ECO:0000256" key="10">
    <source>
        <dbReference type="ARBA" id="ARBA00023791"/>
    </source>
</evidence>
<dbReference type="Pfam" id="PF00010">
    <property type="entry name" value="HLH"/>
    <property type="match status" value="1"/>
</dbReference>
<gene>
    <name evidence="15" type="ORF">GDO86_012551</name>
</gene>
<keyword evidence="6" id="KW-0805">Transcription regulation</keyword>
<dbReference type="InterPro" id="IPR050370">
    <property type="entry name" value="HES_HEY"/>
</dbReference>
<evidence type="ECO:0000256" key="7">
    <source>
        <dbReference type="ARBA" id="ARBA00023125"/>
    </source>
</evidence>
<organism evidence="15 16">
    <name type="scientific">Hymenochirus boettgeri</name>
    <name type="common">Congo dwarf clawed frog</name>
    <dbReference type="NCBI Taxonomy" id="247094"/>
    <lineage>
        <taxon>Eukaryota</taxon>
        <taxon>Metazoa</taxon>
        <taxon>Chordata</taxon>
        <taxon>Craniata</taxon>
        <taxon>Vertebrata</taxon>
        <taxon>Euteleostomi</taxon>
        <taxon>Amphibia</taxon>
        <taxon>Batrachia</taxon>
        <taxon>Anura</taxon>
        <taxon>Pipoidea</taxon>
        <taxon>Pipidae</taxon>
        <taxon>Pipinae</taxon>
        <taxon>Hymenochirus</taxon>
    </lineage>
</organism>
<accession>A0A8T2IRK7</accession>